<evidence type="ECO:0000256" key="1">
    <source>
        <dbReference type="ARBA" id="ARBA00004127"/>
    </source>
</evidence>
<name>A0A2A6C6U4_PRIPA</name>
<dbReference type="Pfam" id="PF01683">
    <property type="entry name" value="EB"/>
    <property type="match status" value="1"/>
</dbReference>
<evidence type="ECO:0000313" key="12">
    <source>
        <dbReference type="Proteomes" id="UP000005239"/>
    </source>
</evidence>
<organism evidence="11 12">
    <name type="scientific">Pristionchus pacificus</name>
    <name type="common">Parasitic nematode worm</name>
    <dbReference type="NCBI Taxonomy" id="54126"/>
    <lineage>
        <taxon>Eukaryota</taxon>
        <taxon>Metazoa</taxon>
        <taxon>Ecdysozoa</taxon>
        <taxon>Nematoda</taxon>
        <taxon>Chromadorea</taxon>
        <taxon>Rhabditida</taxon>
        <taxon>Rhabditina</taxon>
        <taxon>Diplogasteromorpha</taxon>
        <taxon>Diplogasteroidea</taxon>
        <taxon>Neodiplogasteridae</taxon>
        <taxon>Pristionchus</taxon>
    </lineage>
</organism>
<evidence type="ECO:0000256" key="4">
    <source>
        <dbReference type="ARBA" id="ARBA00022989"/>
    </source>
</evidence>
<dbReference type="PROSITE" id="PS50244">
    <property type="entry name" value="S5A_REDUCTASE"/>
    <property type="match status" value="1"/>
</dbReference>
<feature type="region of interest" description="Disordered" evidence="9">
    <location>
        <begin position="946"/>
        <end position="969"/>
    </location>
</feature>
<dbReference type="InterPro" id="IPR006149">
    <property type="entry name" value="EB_dom"/>
</dbReference>
<dbReference type="SMART" id="SM00289">
    <property type="entry name" value="WR1"/>
    <property type="match status" value="5"/>
</dbReference>
<feature type="compositionally biased region" description="Basic and acidic residues" evidence="9">
    <location>
        <begin position="486"/>
        <end position="497"/>
    </location>
</feature>
<comment type="catalytic activity">
    <reaction evidence="8">
        <text>a di-trans,poly-cis-dolichal + NADP(+) = a di-trans,poly-cis-polyprenal + NADPH + H(+)</text>
        <dbReference type="Rhea" id="RHEA:80727"/>
        <dbReference type="Rhea" id="RHEA-COMP:19536"/>
        <dbReference type="Rhea" id="RHEA-COMP:19537"/>
        <dbReference type="ChEBI" id="CHEBI:15378"/>
        <dbReference type="ChEBI" id="CHEBI:57783"/>
        <dbReference type="ChEBI" id="CHEBI:58349"/>
        <dbReference type="ChEBI" id="CHEBI:231623"/>
        <dbReference type="ChEBI" id="CHEBI:231637"/>
        <dbReference type="EC" id="1.3.1.94"/>
    </reaction>
    <physiologicalReaction direction="right-to-left" evidence="8">
        <dbReference type="Rhea" id="RHEA:80729"/>
    </physiologicalReaction>
</comment>
<evidence type="ECO:0000256" key="10">
    <source>
        <dbReference type="SAM" id="Phobius"/>
    </source>
</evidence>
<dbReference type="AlphaFoldDB" id="A0A2A6C6U4"/>
<accession>A0A8R1YEW1</accession>
<dbReference type="Pfam" id="PF02544">
    <property type="entry name" value="Steroid_dh"/>
    <property type="match status" value="1"/>
</dbReference>
<evidence type="ECO:0000256" key="7">
    <source>
        <dbReference type="ARBA" id="ARBA00047186"/>
    </source>
</evidence>
<dbReference type="Proteomes" id="UP000005239">
    <property type="component" value="Unassembled WGS sequence"/>
</dbReference>
<dbReference type="GO" id="GO:0102389">
    <property type="term" value="F:polyprenol reductase activity"/>
    <property type="evidence" value="ECO:0000318"/>
    <property type="project" value="GO_Central"/>
</dbReference>
<feature type="transmembrane region" description="Helical" evidence="10">
    <location>
        <begin position="82"/>
        <end position="101"/>
    </location>
</feature>
<dbReference type="PANTHER" id="PTHR14624">
    <property type="entry name" value="DFG10 PROTEIN"/>
    <property type="match status" value="1"/>
</dbReference>
<dbReference type="EnsemblMetazoa" id="PPA18359.1">
    <property type="protein sequence ID" value="PPA18359.1"/>
    <property type="gene ID" value="WBGene00107913"/>
</dbReference>
<keyword evidence="5 10" id="KW-0472">Membrane</keyword>
<keyword evidence="3 10" id="KW-0812">Transmembrane</keyword>
<reference evidence="11" key="2">
    <citation type="submission" date="2022-06" db="UniProtKB">
        <authorList>
            <consortium name="EnsemblMetazoa"/>
        </authorList>
    </citation>
    <scope>IDENTIFICATION</scope>
    <source>
        <strain evidence="11">PS312</strain>
    </source>
</reference>
<protein>
    <recommendedName>
        <fullName evidence="7">Polyprenal reductase</fullName>
        <ecNumber evidence="2">1.3.1.94</ecNumber>
    </recommendedName>
</protein>
<dbReference type="GO" id="GO:0160198">
    <property type="term" value="F:polyprenal reductase activity"/>
    <property type="evidence" value="ECO:0007669"/>
    <property type="project" value="UniProtKB-EC"/>
</dbReference>
<keyword evidence="12" id="KW-1185">Reference proteome</keyword>
<feature type="region of interest" description="Disordered" evidence="9">
    <location>
        <begin position="533"/>
        <end position="570"/>
    </location>
</feature>
<evidence type="ECO:0000256" key="2">
    <source>
        <dbReference type="ARBA" id="ARBA00012522"/>
    </source>
</evidence>
<evidence type="ECO:0000256" key="9">
    <source>
        <dbReference type="SAM" id="MobiDB-lite"/>
    </source>
</evidence>
<dbReference type="EC" id="1.3.1.94" evidence="2"/>
<accession>A0A2A6C6U4</accession>
<comment type="subcellular location">
    <subcellularLocation>
        <location evidence="1">Endomembrane system</location>
        <topology evidence="1">Multi-pass membrane protein</topology>
    </subcellularLocation>
</comment>
<feature type="compositionally biased region" description="Acidic residues" evidence="9">
    <location>
        <begin position="952"/>
        <end position="962"/>
    </location>
</feature>
<dbReference type="PANTHER" id="PTHR14624:SF0">
    <property type="entry name" value="POLYPRENOL REDUCTASE"/>
    <property type="match status" value="1"/>
</dbReference>
<sequence length="969" mass="108424">MKPIIKIGSVIGEFTAYGKTNEQKLRNITKWISVPKRWFRHFYVVAVCSVAAWIYLGLQFTWREMKSEQLVPYMRMLTNKTPQIPFSLGMIVLGLLLLHAIRRFLETHLISVYSDTSMNIFHYALGIVHYLILPLCVVCETLGFASKSVYPLRLDLDGWTAIQYMGLITFFYGNFHQFKIAVQLAKTRRDSSGKLRDANVHAIQYGDWFDLVSCPHFLMEMIIYASIVAILPRGATAFKYLTGFVVVNQVFAALLTHRWYKSHFKDYPPQRKAVIPYIFVKRERDEKATAGSDRAALLHSSGGVLARARFAFRRLGNVAAKQKTCGDQDDCDEAGFFCFEGKCRKSPCTVSSQCEEDEICKYTNVNGKKKTACVPYDEANQNILNKNRFCTGGGRAVFNFDLKLATCDHKQGCPEGAVCNPLYGVCCTKLKTCPLPSKTQMNAKTGRPIMCQLKGGMKLQCPRGGYCELQTGFCCTSVTEEEKRKVKENKEKEKVVNPDEEEGEERGGSIGDLIEKEKAKGRGKKLELFCQDQTSSKKHEHRSPDRGAGPPASRRSDAVAAQHASVQASTAAGEEIYRNIDSVPSAKRCCECAAEFGYTVASDGKTCQRIRRRLKERCKSDMECSAAFSECATGGCRCKRGFQRDGDGGCKPINYQCVNRQPPLVQDNAVVTCNLRMAGKHRVSRDADASFEEYYHDVNSTMAEGNERDDCPEGHYCVPVFDNAGKKGYYQGFCCPSPTEVVPVCPVGMAHDSSAYPDFGCKECPGDHYCHRDSISTDKEICCPKPCPSLEDIYLDGQCLTVSYYGDSCTVSAQCTYHKESMKEDEFTTLTQMECAQNICQCPAGYTFSEGHCIRVMCTVGLRGEPMVDRFNNLIRCDRSGDCAQGHMCDPNTKVCCKGINRCPKDYVETGALCNEDNCMGSTEICHRTSKGKAKICCKLEDASEYSHVEEKVEEEEEEAEGMSETRRR</sequence>
<evidence type="ECO:0000256" key="8">
    <source>
        <dbReference type="ARBA" id="ARBA00049427"/>
    </source>
</evidence>
<dbReference type="GO" id="GO:0006629">
    <property type="term" value="P:lipid metabolic process"/>
    <property type="evidence" value="ECO:0007669"/>
    <property type="project" value="InterPro"/>
</dbReference>
<feature type="transmembrane region" description="Helical" evidence="10">
    <location>
        <begin position="121"/>
        <end position="144"/>
    </location>
</feature>
<feature type="transmembrane region" description="Helical" evidence="10">
    <location>
        <begin position="42"/>
        <end position="62"/>
    </location>
</feature>
<evidence type="ECO:0000256" key="6">
    <source>
        <dbReference type="ARBA" id="ARBA00046320"/>
    </source>
</evidence>
<proteinExistence type="inferred from homology"/>
<gene>
    <name evidence="11" type="primary">WBGene00107913</name>
</gene>
<evidence type="ECO:0000313" key="11">
    <source>
        <dbReference type="EnsemblMetazoa" id="PPA18359.1"/>
    </source>
</evidence>
<dbReference type="InterPro" id="IPR039698">
    <property type="entry name" value="Dfg10/SRD5A3"/>
</dbReference>
<dbReference type="GO" id="GO:0005783">
    <property type="term" value="C:endoplasmic reticulum"/>
    <property type="evidence" value="ECO:0000318"/>
    <property type="project" value="GO_Central"/>
</dbReference>
<dbReference type="GO" id="GO:0006488">
    <property type="term" value="P:dolichol-linked oligosaccharide biosynthetic process"/>
    <property type="evidence" value="ECO:0007669"/>
    <property type="project" value="InterPro"/>
</dbReference>
<evidence type="ECO:0000256" key="5">
    <source>
        <dbReference type="ARBA" id="ARBA00023136"/>
    </source>
</evidence>
<feature type="region of interest" description="Disordered" evidence="9">
    <location>
        <begin position="486"/>
        <end position="514"/>
    </location>
</feature>
<reference evidence="12" key="1">
    <citation type="journal article" date="2008" name="Nat. Genet.">
        <title>The Pristionchus pacificus genome provides a unique perspective on nematode lifestyle and parasitism.</title>
        <authorList>
            <person name="Dieterich C."/>
            <person name="Clifton S.W."/>
            <person name="Schuster L.N."/>
            <person name="Chinwalla A."/>
            <person name="Delehaunty K."/>
            <person name="Dinkelacker I."/>
            <person name="Fulton L."/>
            <person name="Fulton R."/>
            <person name="Godfrey J."/>
            <person name="Minx P."/>
            <person name="Mitreva M."/>
            <person name="Roeseler W."/>
            <person name="Tian H."/>
            <person name="Witte H."/>
            <person name="Yang S.P."/>
            <person name="Wilson R.K."/>
            <person name="Sommer R.J."/>
        </authorList>
    </citation>
    <scope>NUCLEOTIDE SEQUENCE [LARGE SCALE GENOMIC DNA]</scope>
    <source>
        <strain evidence="12">PS312</strain>
    </source>
</reference>
<feature type="transmembrane region" description="Helical" evidence="10">
    <location>
        <begin position="208"/>
        <end position="231"/>
    </location>
</feature>
<comment type="similarity">
    <text evidence="6">Belongs to the steroid 5-alpha reductase family. Polyprenal reductase subfamily.</text>
</comment>
<evidence type="ECO:0000256" key="3">
    <source>
        <dbReference type="ARBA" id="ARBA00022692"/>
    </source>
</evidence>
<dbReference type="InterPro" id="IPR001104">
    <property type="entry name" value="3-oxo-5_a-steroid_4-DH_C"/>
</dbReference>
<feature type="compositionally biased region" description="Low complexity" evidence="9">
    <location>
        <begin position="558"/>
        <end position="570"/>
    </location>
</feature>
<dbReference type="InterPro" id="IPR006150">
    <property type="entry name" value="Cys_repeat_1"/>
</dbReference>
<feature type="transmembrane region" description="Helical" evidence="10">
    <location>
        <begin position="164"/>
        <end position="187"/>
    </location>
</feature>
<keyword evidence="4 10" id="KW-1133">Transmembrane helix</keyword>